<evidence type="ECO:0000313" key="9">
    <source>
        <dbReference type="Proteomes" id="UP001359485"/>
    </source>
</evidence>
<evidence type="ECO:0000256" key="4">
    <source>
        <dbReference type="ARBA" id="ARBA00022692"/>
    </source>
</evidence>
<sequence>MGKESVQEKPNTQLPSLVPVLLGVIAIPLALSLWCANVLVFHLNYTKEEEMEPIPPTRWLASITIPLLMAVLGFKKKSVNKSGAISGFIIGFFITLSSYCFLACLMTFFILGSKVTKFKSSEKKKFEKDFKEGGQRNWIQVICNAGMATFLAVLYILDYGSGELAVNFSSQYRASWLSVGILGAFACSNGDTWASELGSVLGGQPFLITTFKQVPKGTNGGITMCGLVVSFLGGLCIGISHYLVIIYCVDINILMKSPPQWPLILIGGLAGLLGSIVDSIFGATLQFSGLEKSTGCIIEHSGEGVIPITGNQILDNHSVNLLSTILMGYMTPVCAKMFMH</sequence>
<dbReference type="Pfam" id="PF01940">
    <property type="entry name" value="DUF92"/>
    <property type="match status" value="1"/>
</dbReference>
<feature type="transmembrane region" description="Helical" evidence="7">
    <location>
        <begin position="221"/>
        <end position="249"/>
    </location>
</feature>
<name>A0ABR1AJ73_POLSC</name>
<dbReference type="EMBL" id="JAWJWF010000048">
    <property type="protein sequence ID" value="KAK6620404.1"/>
    <property type="molecule type" value="Genomic_DNA"/>
</dbReference>
<feature type="transmembrane region" description="Helical" evidence="7">
    <location>
        <begin position="261"/>
        <end position="283"/>
    </location>
</feature>
<organism evidence="8 9">
    <name type="scientific">Polyplax serrata</name>
    <name type="common">Common mouse louse</name>
    <dbReference type="NCBI Taxonomy" id="468196"/>
    <lineage>
        <taxon>Eukaryota</taxon>
        <taxon>Metazoa</taxon>
        <taxon>Ecdysozoa</taxon>
        <taxon>Arthropoda</taxon>
        <taxon>Hexapoda</taxon>
        <taxon>Insecta</taxon>
        <taxon>Pterygota</taxon>
        <taxon>Neoptera</taxon>
        <taxon>Paraneoptera</taxon>
        <taxon>Psocodea</taxon>
        <taxon>Troctomorpha</taxon>
        <taxon>Phthiraptera</taxon>
        <taxon>Anoplura</taxon>
        <taxon>Polyplacidae</taxon>
        <taxon>Polyplax</taxon>
    </lineage>
</organism>
<feature type="transmembrane region" description="Helical" evidence="7">
    <location>
        <begin position="86"/>
        <end position="116"/>
    </location>
</feature>
<dbReference type="PANTHER" id="PTHR13353:SF5">
    <property type="entry name" value="TRANSMEMBRANE PROTEIN 19"/>
    <property type="match status" value="1"/>
</dbReference>
<evidence type="ECO:0000256" key="6">
    <source>
        <dbReference type="ARBA" id="ARBA00023136"/>
    </source>
</evidence>
<dbReference type="PANTHER" id="PTHR13353">
    <property type="entry name" value="TRANSMEMBRANE PROTEIN 19"/>
    <property type="match status" value="1"/>
</dbReference>
<keyword evidence="5 7" id="KW-1133">Transmembrane helix</keyword>
<keyword evidence="6 7" id="KW-0472">Membrane</keyword>
<evidence type="ECO:0000256" key="5">
    <source>
        <dbReference type="ARBA" id="ARBA00022989"/>
    </source>
</evidence>
<accession>A0ABR1AJ73</accession>
<evidence type="ECO:0000256" key="1">
    <source>
        <dbReference type="ARBA" id="ARBA00004141"/>
    </source>
</evidence>
<reference evidence="8 9" key="1">
    <citation type="submission" date="2023-09" db="EMBL/GenBank/DDBJ databases">
        <title>Genomes of two closely related lineages of the louse Polyplax serrata with different host specificities.</title>
        <authorList>
            <person name="Martinu J."/>
            <person name="Tarabai H."/>
            <person name="Stefka J."/>
            <person name="Hypsa V."/>
        </authorList>
    </citation>
    <scope>NUCLEOTIDE SEQUENCE [LARGE SCALE GENOMIC DNA]</scope>
    <source>
        <strain evidence="8">98ZLc_SE</strain>
    </source>
</reference>
<comment type="subcellular location">
    <subcellularLocation>
        <location evidence="1">Membrane</location>
        <topology evidence="1">Multi-pass membrane protein</topology>
    </subcellularLocation>
</comment>
<keyword evidence="9" id="KW-1185">Reference proteome</keyword>
<feature type="transmembrane region" description="Helical" evidence="7">
    <location>
        <begin position="137"/>
        <end position="157"/>
    </location>
</feature>
<comment type="caution">
    <text evidence="8">The sequence shown here is derived from an EMBL/GenBank/DDBJ whole genome shotgun (WGS) entry which is preliminary data.</text>
</comment>
<evidence type="ECO:0000313" key="8">
    <source>
        <dbReference type="EMBL" id="KAK6620404.1"/>
    </source>
</evidence>
<protein>
    <recommendedName>
        <fullName evidence="3">Transmembrane protein 19</fullName>
    </recommendedName>
</protein>
<dbReference type="InterPro" id="IPR002794">
    <property type="entry name" value="DUF92_TMEM19"/>
</dbReference>
<dbReference type="Proteomes" id="UP001359485">
    <property type="component" value="Unassembled WGS sequence"/>
</dbReference>
<gene>
    <name evidence="8" type="ORF">RUM44_006805</name>
</gene>
<evidence type="ECO:0000256" key="3">
    <source>
        <dbReference type="ARBA" id="ARBA00014258"/>
    </source>
</evidence>
<feature type="transmembrane region" description="Helical" evidence="7">
    <location>
        <begin position="57"/>
        <end position="74"/>
    </location>
</feature>
<comment type="similarity">
    <text evidence="2">Belongs to the TMEM19 family.</text>
</comment>
<evidence type="ECO:0000256" key="7">
    <source>
        <dbReference type="SAM" id="Phobius"/>
    </source>
</evidence>
<proteinExistence type="inferred from homology"/>
<keyword evidence="4 7" id="KW-0812">Transmembrane</keyword>
<evidence type="ECO:0000256" key="2">
    <source>
        <dbReference type="ARBA" id="ARBA00009012"/>
    </source>
</evidence>
<feature type="transmembrane region" description="Helical" evidence="7">
    <location>
        <begin position="20"/>
        <end position="45"/>
    </location>
</feature>